<keyword evidence="4" id="KW-1133">Transmembrane helix</keyword>
<gene>
    <name evidence="6" type="ORF">ACFP1K_33985</name>
</gene>
<evidence type="ECO:0000256" key="3">
    <source>
        <dbReference type="PROSITE-ProRule" id="PRU00221"/>
    </source>
</evidence>
<comment type="caution">
    <text evidence="6">The sequence shown here is derived from an EMBL/GenBank/DDBJ whole genome shotgun (WGS) entry which is preliminary data.</text>
</comment>
<evidence type="ECO:0000313" key="6">
    <source>
        <dbReference type="EMBL" id="MFC6086221.1"/>
    </source>
</evidence>
<dbReference type="CDD" id="cd00267">
    <property type="entry name" value="ABC_ATPase"/>
    <property type="match status" value="1"/>
</dbReference>
<evidence type="ECO:0000256" key="2">
    <source>
        <dbReference type="ARBA" id="ARBA00022737"/>
    </source>
</evidence>
<feature type="transmembrane region" description="Helical" evidence="4">
    <location>
        <begin position="676"/>
        <end position="700"/>
    </location>
</feature>
<feature type="repeat" description="WD" evidence="3">
    <location>
        <begin position="1357"/>
        <end position="1398"/>
    </location>
</feature>
<dbReference type="Pfam" id="PF20703">
    <property type="entry name" value="nSTAND1"/>
    <property type="match status" value="1"/>
</dbReference>
<dbReference type="SUPFAM" id="SSF52540">
    <property type="entry name" value="P-loop containing nucleoside triphosphate hydrolases"/>
    <property type="match status" value="1"/>
</dbReference>
<feature type="repeat" description="WD" evidence="3">
    <location>
        <begin position="1281"/>
        <end position="1312"/>
    </location>
</feature>
<feature type="repeat" description="WD" evidence="3">
    <location>
        <begin position="1018"/>
        <end position="1059"/>
    </location>
</feature>
<dbReference type="InterPro" id="IPR020472">
    <property type="entry name" value="WD40_PAC1"/>
</dbReference>
<dbReference type="CDD" id="cd00200">
    <property type="entry name" value="WD40"/>
    <property type="match status" value="2"/>
</dbReference>
<dbReference type="SUPFAM" id="SSF50998">
    <property type="entry name" value="Quinoprotein alcohol dehydrogenase-like"/>
    <property type="match status" value="2"/>
</dbReference>
<dbReference type="Gene3D" id="2.130.10.10">
    <property type="entry name" value="YVTN repeat-like/Quinoprotein amine dehydrogenase"/>
    <property type="match status" value="5"/>
</dbReference>
<dbReference type="InterPro" id="IPR015943">
    <property type="entry name" value="WD40/YVTN_repeat-like_dom_sf"/>
</dbReference>
<dbReference type="PROSITE" id="PS50082">
    <property type="entry name" value="WD_REPEATS_2"/>
    <property type="match status" value="10"/>
</dbReference>
<reference evidence="7" key="1">
    <citation type="journal article" date="2019" name="Int. J. Syst. Evol. Microbiol.">
        <title>The Global Catalogue of Microorganisms (GCM) 10K type strain sequencing project: providing services to taxonomists for standard genome sequencing and annotation.</title>
        <authorList>
            <consortium name="The Broad Institute Genomics Platform"/>
            <consortium name="The Broad Institute Genome Sequencing Center for Infectious Disease"/>
            <person name="Wu L."/>
            <person name="Ma J."/>
        </authorList>
    </citation>
    <scope>NUCLEOTIDE SEQUENCE [LARGE SCALE GENOMIC DNA]</scope>
    <source>
        <strain evidence="7">JCM 30346</strain>
    </source>
</reference>
<sequence length="1468" mass="154236">MAVGAEEQMRAGIRARVAGGFWKMSPYAVLAVLCASALGPVVAAGAGGAAVAGLGLAAGVGTNLLSEMVGRSVEAMRRRGREPSGPEVESELAGRLTAALEGVDAAGLRAEIAAVLREIGAAGVALEAAVESGDQAIQRQITSAFAELGEELDEFRFLITGVGEKAAEIQEILHRQDAERRFDRDRMREQSMQLTLIREDLAVIGRRRRGERAGPRAVREGCPYRGLLPFQEDHAEVFHGRELMTAKLLGKVAERLGRPSLVTVTGASGAGKSSLIRAGLLPGLAKGLLPGSGRWASIVVTPGRDPLEELAAHLSALGGTDAATLARSLAGDPGRAHLAVRQAVLARGADRLVIVVDQFEEIFTLGGDAGRREAFVTALAAAASVPPEDPGALVVLAVRGDYVDRCAAHPVLVEALQEGQFVVGPMTGDELRRAVTGPAAAAGLKIENGLAETVLAELGTEGRAAGVLPLLSQAMLLTWENREGDLLTLRGYGRAGGVRHAVQSSADAVYDALPAHRQAVAREVFQRMTVVSGDGRATRRPVARDDLYGHAAPGRRADVDAVLEAFTAKRLLVLGDRVAEIAHDALLHAWPRLRGWLQEDQAGQILYHQFLDDARDWADHGRDPSFLYRGTRLAAVRQERERWAAAPENYPPPAAVPSEFLGMSERAEVQRQRNRWLTVVALVLALVVSLAGTLVATNAAGRAGAESLRALSRQLASDSAWVGAFDPAASQLLAVAAWRTAPTAEARLSLLNALASPARGALTGHTGAVNGIVFGPDGRTLASTAQDGTVRLWDTAARRPLGRPMVSRSGTGYDLAFSPDGRMLATAGLPHIQLWDTATQRPLGEPLSGHADAVYEVAFSPDGRTLVSGGNDGTARLWDPVTRRPIGKPLTGHKGGVHPFFSPDGGVLATYGDEDTIRLWRMPYGRPIGRPLNGHTDAIQQLAFSPDGRLMATAGNDTTIRLWDTATGRPSGTPLAGHGAAVYQMAFSPDGRTLVSADSEGVIRLWDPAARRLIGEPSIGHTGAVHAMAISPDGATLATSGVDHTIRLWEMSTGRSVSRPLVGHTGPVNRVVFGRDGTLASTGEDRTIRLWKVATGRRVGEPATGYLGTVQAVGFKDGRLLTAEESGAVESWDLATGRSSGRITLGAGALPSGFDATGTVVVTLGGSQLSEIRLWDTATGRPIGPPMTGHRGTVIQVVLSPDRKLVASRGDDNTVRVWDTATGRPVNPRVPYIAGASDPIAFGPDGRTLAGGGRVSLVDARSGWRRAGPLIGAGGAPAPQIAFNRTGTRLAAGQEDGTVRLWDPATGRAVGPPLTGHTGTVNHLAFSPDGSRLASAGEDDVVRLWDAVNGRAVGQPLIGHTEPVWQVAFSPDGSLLASGAADGTVRLWDVATGRPVGEPRVGHTDAVYRLLFSPDGTTLAGVGNGIASTWDVAVPADPAAAVCAIAGRTFTPQEWTHYLRDEPYRKIC</sequence>
<keyword evidence="1 3" id="KW-0853">WD repeat</keyword>
<dbReference type="Proteomes" id="UP001596137">
    <property type="component" value="Unassembled WGS sequence"/>
</dbReference>
<evidence type="ECO:0000259" key="5">
    <source>
        <dbReference type="Pfam" id="PF20703"/>
    </source>
</evidence>
<keyword evidence="4" id="KW-0812">Transmembrane</keyword>
<feature type="repeat" description="WD" evidence="3">
    <location>
        <begin position="1314"/>
        <end position="1355"/>
    </location>
</feature>
<keyword evidence="2" id="KW-0677">Repeat</keyword>
<keyword evidence="4" id="KW-0472">Membrane</keyword>
<feature type="repeat" description="WD" evidence="3">
    <location>
        <begin position="975"/>
        <end position="1007"/>
    </location>
</feature>
<protein>
    <submittedName>
        <fullName evidence="6">AAA family ATPase</fullName>
    </submittedName>
</protein>
<keyword evidence="7" id="KW-1185">Reference proteome</keyword>
<dbReference type="InterPro" id="IPR001680">
    <property type="entry name" value="WD40_rpt"/>
</dbReference>
<feature type="repeat" description="WD" evidence="3">
    <location>
        <begin position="932"/>
        <end position="973"/>
    </location>
</feature>
<dbReference type="SMART" id="SM00320">
    <property type="entry name" value="WD40"/>
    <property type="match status" value="13"/>
</dbReference>
<organism evidence="6 7">
    <name type="scientific">Sphaerisporangium aureirubrum</name>
    <dbReference type="NCBI Taxonomy" id="1544736"/>
    <lineage>
        <taxon>Bacteria</taxon>
        <taxon>Bacillati</taxon>
        <taxon>Actinomycetota</taxon>
        <taxon>Actinomycetes</taxon>
        <taxon>Streptosporangiales</taxon>
        <taxon>Streptosporangiaceae</taxon>
        <taxon>Sphaerisporangium</taxon>
    </lineage>
</organism>
<proteinExistence type="predicted"/>
<dbReference type="InterPro" id="IPR011047">
    <property type="entry name" value="Quinoprotein_ADH-like_sf"/>
</dbReference>
<evidence type="ECO:0000256" key="4">
    <source>
        <dbReference type="SAM" id="Phobius"/>
    </source>
</evidence>
<feature type="repeat" description="WD" evidence="3">
    <location>
        <begin position="847"/>
        <end position="879"/>
    </location>
</feature>
<evidence type="ECO:0000256" key="1">
    <source>
        <dbReference type="ARBA" id="ARBA00022574"/>
    </source>
</evidence>
<dbReference type="InterPro" id="IPR019775">
    <property type="entry name" value="WD40_repeat_CS"/>
</dbReference>
<evidence type="ECO:0000313" key="7">
    <source>
        <dbReference type="Proteomes" id="UP001596137"/>
    </source>
</evidence>
<dbReference type="InterPro" id="IPR027417">
    <property type="entry name" value="P-loop_NTPase"/>
</dbReference>
<dbReference type="Pfam" id="PF00400">
    <property type="entry name" value="WD40"/>
    <property type="match status" value="12"/>
</dbReference>
<dbReference type="EMBL" id="JBHSRF010000080">
    <property type="protein sequence ID" value="MFC6086221.1"/>
    <property type="molecule type" value="Genomic_DNA"/>
</dbReference>
<name>A0ABW1NSK7_9ACTN</name>
<dbReference type="PRINTS" id="PR00320">
    <property type="entry name" value="GPROTEINBRPT"/>
</dbReference>
<feature type="repeat" description="WD" evidence="3">
    <location>
        <begin position="762"/>
        <end position="803"/>
    </location>
</feature>
<accession>A0ABW1NSK7</accession>
<feature type="repeat" description="WD" evidence="3">
    <location>
        <begin position="1061"/>
        <end position="1101"/>
    </location>
</feature>
<dbReference type="InterPro" id="IPR049052">
    <property type="entry name" value="nSTAND1"/>
</dbReference>
<dbReference type="RefSeq" id="WP_380761191.1">
    <property type="nucleotide sequence ID" value="NZ_JBHSRF010000080.1"/>
</dbReference>
<dbReference type="PANTHER" id="PTHR19879:SF9">
    <property type="entry name" value="TRANSCRIPTION INITIATION FACTOR TFIID SUBUNIT 5"/>
    <property type="match status" value="1"/>
</dbReference>
<feature type="domain" description="Novel STAND NTPase 1" evidence="5">
    <location>
        <begin position="223"/>
        <end position="624"/>
    </location>
</feature>
<dbReference type="PANTHER" id="PTHR19879">
    <property type="entry name" value="TRANSCRIPTION INITIATION FACTOR TFIID"/>
    <property type="match status" value="1"/>
</dbReference>
<dbReference type="PROSITE" id="PS50294">
    <property type="entry name" value="WD_REPEATS_REGION"/>
    <property type="match status" value="9"/>
</dbReference>
<dbReference type="PROSITE" id="PS00678">
    <property type="entry name" value="WD_REPEATS_1"/>
    <property type="match status" value="3"/>
</dbReference>
<feature type="repeat" description="WD" evidence="3">
    <location>
        <begin position="1187"/>
        <end position="1228"/>
    </location>
</feature>